<comment type="caution">
    <text evidence="2">The sequence shown here is derived from an EMBL/GenBank/DDBJ whole genome shotgun (WGS) entry which is preliminary data.</text>
</comment>
<keyword evidence="1" id="KW-0472">Membrane</keyword>
<reference evidence="2 3" key="1">
    <citation type="journal article" date="2021" name="Sci. Rep.">
        <title>The genome of the diatom Chaetoceros tenuissimus carries an ancient integrated fragment of an extant virus.</title>
        <authorList>
            <person name="Hongo Y."/>
            <person name="Kimura K."/>
            <person name="Takaki Y."/>
            <person name="Yoshida Y."/>
            <person name="Baba S."/>
            <person name="Kobayashi G."/>
            <person name="Nagasaki K."/>
            <person name="Hano T."/>
            <person name="Tomaru Y."/>
        </authorList>
    </citation>
    <scope>NUCLEOTIDE SEQUENCE [LARGE SCALE GENOMIC DNA]</scope>
    <source>
        <strain evidence="2 3">NIES-3715</strain>
    </source>
</reference>
<keyword evidence="3" id="KW-1185">Reference proteome</keyword>
<accession>A0AAD3H4X5</accession>
<organism evidence="2 3">
    <name type="scientific">Chaetoceros tenuissimus</name>
    <dbReference type="NCBI Taxonomy" id="426638"/>
    <lineage>
        <taxon>Eukaryota</taxon>
        <taxon>Sar</taxon>
        <taxon>Stramenopiles</taxon>
        <taxon>Ochrophyta</taxon>
        <taxon>Bacillariophyta</taxon>
        <taxon>Coscinodiscophyceae</taxon>
        <taxon>Chaetocerotophycidae</taxon>
        <taxon>Chaetocerotales</taxon>
        <taxon>Chaetocerotaceae</taxon>
        <taxon>Chaetoceros</taxon>
    </lineage>
</organism>
<sequence length="125" mass="14395">MEETPMPNGRMLHKVFFKEMLQDLLFGQYLALSSLVFYVKRDSVITLSKKLFELVGFAFVDDADLIQSGEDADGLLEKTQLLLDEWRELMAVTAVNPIFILSITVKIKENGKPLTWILEMQSYQF</sequence>
<dbReference type="Proteomes" id="UP001054902">
    <property type="component" value="Unassembled WGS sequence"/>
</dbReference>
<feature type="transmembrane region" description="Helical" evidence="1">
    <location>
        <begin position="20"/>
        <end position="39"/>
    </location>
</feature>
<dbReference type="EMBL" id="BLLK01000039">
    <property type="protein sequence ID" value="GFH50431.1"/>
    <property type="molecule type" value="Genomic_DNA"/>
</dbReference>
<evidence type="ECO:0000313" key="2">
    <source>
        <dbReference type="EMBL" id="GFH50431.1"/>
    </source>
</evidence>
<protein>
    <submittedName>
        <fullName evidence="2">Uncharacterized protein</fullName>
    </submittedName>
</protein>
<keyword evidence="1" id="KW-1133">Transmembrane helix</keyword>
<dbReference type="AlphaFoldDB" id="A0AAD3H4X5"/>
<proteinExistence type="predicted"/>
<evidence type="ECO:0000313" key="3">
    <source>
        <dbReference type="Proteomes" id="UP001054902"/>
    </source>
</evidence>
<keyword evidence="1" id="KW-0812">Transmembrane</keyword>
<evidence type="ECO:0000256" key="1">
    <source>
        <dbReference type="SAM" id="Phobius"/>
    </source>
</evidence>
<gene>
    <name evidence="2" type="ORF">CTEN210_06907</name>
</gene>
<name>A0AAD3H4X5_9STRA</name>